<name>A0A098VRC3_9MICR</name>
<evidence type="ECO:0000313" key="1">
    <source>
        <dbReference type="EMBL" id="KGG51495.1"/>
    </source>
</evidence>
<gene>
    <name evidence="1" type="ORF">DI09_33p120</name>
</gene>
<dbReference type="EMBL" id="JMKJ01000266">
    <property type="protein sequence ID" value="KGG51495.1"/>
    <property type="molecule type" value="Genomic_DNA"/>
</dbReference>
<accession>A0A098VRC3</accession>
<comment type="caution">
    <text evidence="1">The sequence shown here is derived from an EMBL/GenBank/DDBJ whole genome shotgun (WGS) entry which is preliminary data.</text>
</comment>
<sequence length="139" mass="15903">METLIHLDTSLRFSCQILGHIQADAVEIYLPQAPAIWEMKSPGPSCNDRGYPIKLDWKSLWKANLKHVRKECKPCRETGKFFLIEKGISKEVLLFAARSKSDRRPDPNTVEADFTLYIPYGWSANRHTVNESSEILQGI</sequence>
<protein>
    <submittedName>
        <fullName evidence="1">Uncharacterized protein</fullName>
    </submittedName>
</protein>
<dbReference type="Proteomes" id="UP000029725">
    <property type="component" value="Unassembled WGS sequence"/>
</dbReference>
<dbReference type="HOGENOM" id="CLU_1845587_0_0_1"/>
<keyword evidence="2" id="KW-1185">Reference proteome</keyword>
<dbReference type="GeneID" id="25259611"/>
<dbReference type="AlphaFoldDB" id="A0A098VRC3"/>
<dbReference type="RefSeq" id="XP_013237922.1">
    <property type="nucleotide sequence ID" value="XM_013382468.1"/>
</dbReference>
<dbReference type="VEuPathDB" id="MicrosporidiaDB:DI09_33p120"/>
<evidence type="ECO:0000313" key="2">
    <source>
        <dbReference type="Proteomes" id="UP000029725"/>
    </source>
</evidence>
<proteinExistence type="predicted"/>
<organism evidence="1 2">
    <name type="scientific">Mitosporidium daphniae</name>
    <dbReference type="NCBI Taxonomy" id="1485682"/>
    <lineage>
        <taxon>Eukaryota</taxon>
        <taxon>Fungi</taxon>
        <taxon>Fungi incertae sedis</taxon>
        <taxon>Microsporidia</taxon>
        <taxon>Mitosporidium</taxon>
    </lineage>
</organism>
<reference evidence="1 2" key="1">
    <citation type="submission" date="2014-04" db="EMBL/GenBank/DDBJ databases">
        <title>A new species of microsporidia sheds light on the evolution of extreme parasitism.</title>
        <authorList>
            <person name="Haag K.L."/>
            <person name="James T.Y."/>
            <person name="Larsson R."/>
            <person name="Schaer T.M."/>
            <person name="Refardt D."/>
            <person name="Pombert J.-F."/>
            <person name="Ebert D."/>
        </authorList>
    </citation>
    <scope>NUCLEOTIDE SEQUENCE [LARGE SCALE GENOMIC DNA]</scope>
    <source>
        <strain evidence="1 2">UGP3</strain>
        <tissue evidence="1">Spores</tissue>
    </source>
</reference>